<organism evidence="1 2">
    <name type="scientific">Guyanagaster necrorhizus</name>
    <dbReference type="NCBI Taxonomy" id="856835"/>
    <lineage>
        <taxon>Eukaryota</taxon>
        <taxon>Fungi</taxon>
        <taxon>Dikarya</taxon>
        <taxon>Basidiomycota</taxon>
        <taxon>Agaricomycotina</taxon>
        <taxon>Agaricomycetes</taxon>
        <taxon>Agaricomycetidae</taxon>
        <taxon>Agaricales</taxon>
        <taxon>Marasmiineae</taxon>
        <taxon>Physalacriaceae</taxon>
        <taxon>Guyanagaster</taxon>
    </lineage>
</organism>
<evidence type="ECO:0000313" key="2">
    <source>
        <dbReference type="Proteomes" id="UP000812287"/>
    </source>
</evidence>
<comment type="caution">
    <text evidence="1">The sequence shown here is derived from an EMBL/GenBank/DDBJ whole genome shotgun (WGS) entry which is preliminary data.</text>
</comment>
<keyword evidence="2" id="KW-1185">Reference proteome</keyword>
<accession>A0A9P7VJD7</accession>
<proteinExistence type="predicted"/>
<dbReference type="AlphaFoldDB" id="A0A9P7VJD7"/>
<dbReference type="GeneID" id="66109403"/>
<gene>
    <name evidence="1" type="ORF">BT62DRAFT_936323</name>
</gene>
<reference evidence="1" key="1">
    <citation type="submission" date="2020-11" db="EMBL/GenBank/DDBJ databases">
        <title>Adaptations for nitrogen fixation in a non-lichenized fungal sporocarp promotes dispersal by wood-feeding termites.</title>
        <authorList>
            <consortium name="DOE Joint Genome Institute"/>
            <person name="Koch R.A."/>
            <person name="Yoon G."/>
            <person name="Arayal U."/>
            <person name="Lail K."/>
            <person name="Amirebrahimi M."/>
            <person name="Labutti K."/>
            <person name="Lipzen A."/>
            <person name="Riley R."/>
            <person name="Barry K."/>
            <person name="Henrissat B."/>
            <person name="Grigoriev I.V."/>
            <person name="Herr J.R."/>
            <person name="Aime M.C."/>
        </authorList>
    </citation>
    <scope>NUCLEOTIDE SEQUENCE</scope>
    <source>
        <strain evidence="1">MCA 3950</strain>
    </source>
</reference>
<sequence>MALVQMLFPSMAATLVSEVISIQSIMIVHRFNGQNNVVAMSKGIERLRWRYPGSFGDSNFALKRKIRVHDVTSLNLRKKQLS</sequence>
<name>A0A9P7VJD7_9AGAR</name>
<dbReference type="RefSeq" id="XP_043035713.1">
    <property type="nucleotide sequence ID" value="XM_043187106.1"/>
</dbReference>
<dbReference type="Proteomes" id="UP000812287">
    <property type="component" value="Unassembled WGS sequence"/>
</dbReference>
<evidence type="ECO:0000313" key="1">
    <source>
        <dbReference type="EMBL" id="KAG7442213.1"/>
    </source>
</evidence>
<protein>
    <submittedName>
        <fullName evidence="1">Uncharacterized protein</fullName>
    </submittedName>
</protein>
<dbReference type="EMBL" id="MU250553">
    <property type="protein sequence ID" value="KAG7442213.1"/>
    <property type="molecule type" value="Genomic_DNA"/>
</dbReference>